<keyword evidence="2" id="KW-1185">Reference proteome</keyword>
<dbReference type="AlphaFoldDB" id="A0A392PN85"/>
<reference evidence="1 2" key="1">
    <citation type="journal article" date="2018" name="Front. Plant Sci.">
        <title>Red Clover (Trifolium pratense) and Zigzag Clover (T. medium) - A Picture of Genomic Similarities and Differences.</title>
        <authorList>
            <person name="Dluhosova J."/>
            <person name="Istvanek J."/>
            <person name="Nedelnik J."/>
            <person name="Repkova J."/>
        </authorList>
    </citation>
    <scope>NUCLEOTIDE SEQUENCE [LARGE SCALE GENOMIC DNA]</scope>
    <source>
        <strain evidence="2">cv. 10/8</strain>
        <tissue evidence="1">Leaf</tissue>
    </source>
</reference>
<name>A0A392PN85_9FABA</name>
<organism evidence="1 2">
    <name type="scientific">Trifolium medium</name>
    <dbReference type="NCBI Taxonomy" id="97028"/>
    <lineage>
        <taxon>Eukaryota</taxon>
        <taxon>Viridiplantae</taxon>
        <taxon>Streptophyta</taxon>
        <taxon>Embryophyta</taxon>
        <taxon>Tracheophyta</taxon>
        <taxon>Spermatophyta</taxon>
        <taxon>Magnoliopsida</taxon>
        <taxon>eudicotyledons</taxon>
        <taxon>Gunneridae</taxon>
        <taxon>Pentapetalae</taxon>
        <taxon>rosids</taxon>
        <taxon>fabids</taxon>
        <taxon>Fabales</taxon>
        <taxon>Fabaceae</taxon>
        <taxon>Papilionoideae</taxon>
        <taxon>50 kb inversion clade</taxon>
        <taxon>NPAAA clade</taxon>
        <taxon>Hologalegina</taxon>
        <taxon>IRL clade</taxon>
        <taxon>Trifolieae</taxon>
        <taxon>Trifolium</taxon>
    </lineage>
</organism>
<evidence type="ECO:0000313" key="1">
    <source>
        <dbReference type="EMBL" id="MCI13242.1"/>
    </source>
</evidence>
<evidence type="ECO:0000313" key="2">
    <source>
        <dbReference type="Proteomes" id="UP000265520"/>
    </source>
</evidence>
<feature type="non-terminal residue" evidence="1">
    <location>
        <position position="1"/>
    </location>
</feature>
<dbReference type="Proteomes" id="UP000265520">
    <property type="component" value="Unassembled WGS sequence"/>
</dbReference>
<comment type="caution">
    <text evidence="1">The sequence shown here is derived from an EMBL/GenBank/DDBJ whole genome shotgun (WGS) entry which is preliminary data.</text>
</comment>
<sequence>VETQKTGQFLLDINGSLDVILELLPKNTANEVVLDDYMVDIDDEVYGDDLQDPQQQQKLLEELEFTGELLADINESLDIISESIA</sequence>
<dbReference type="EMBL" id="LXQA010087437">
    <property type="protein sequence ID" value="MCI13242.1"/>
    <property type="molecule type" value="Genomic_DNA"/>
</dbReference>
<accession>A0A392PN85</accession>
<protein>
    <submittedName>
        <fullName evidence="1">Uncharacterized protein</fullName>
    </submittedName>
</protein>
<proteinExistence type="predicted"/>